<evidence type="ECO:0000256" key="7">
    <source>
        <dbReference type="ARBA" id="ARBA00022842"/>
    </source>
</evidence>
<evidence type="ECO:0000256" key="11">
    <source>
        <dbReference type="PIRSR" id="PIRSR006268-2"/>
    </source>
</evidence>
<feature type="binding site" evidence="11">
    <location>
        <position position="299"/>
    </location>
    <ligand>
        <name>Mg(2+)</name>
        <dbReference type="ChEBI" id="CHEBI:18420"/>
    </ligand>
</feature>
<comment type="function">
    <text evidence="12">Flavin transferase that catalyzes the transfer of the FMN moiety of FAD and its covalent binding to the hydroxyl group of a threonine residue in a target flavoprotein.</text>
</comment>
<evidence type="ECO:0000256" key="5">
    <source>
        <dbReference type="ARBA" id="ARBA00022723"/>
    </source>
</evidence>
<organism evidence="13 14">
    <name type="scientific">Desulfoglaeba alkanexedens ALDC</name>
    <dbReference type="NCBI Taxonomy" id="980445"/>
    <lineage>
        <taxon>Bacteria</taxon>
        <taxon>Pseudomonadati</taxon>
        <taxon>Thermodesulfobacteriota</taxon>
        <taxon>Syntrophobacteria</taxon>
        <taxon>Syntrophobacterales</taxon>
        <taxon>Syntrophobacteraceae</taxon>
        <taxon>Desulfoglaeba</taxon>
    </lineage>
</organism>
<keyword evidence="6 10" id="KW-0274">FAD</keyword>
<reference evidence="13 14" key="2">
    <citation type="submission" date="2019-05" db="EMBL/GenBank/DDBJ databases">
        <authorList>
            <person name="Suflita J.M."/>
            <person name="Marks C.R."/>
        </authorList>
    </citation>
    <scope>NUCLEOTIDE SEQUENCE [LARGE SCALE GENOMIC DNA]</scope>
    <source>
        <strain evidence="13 14">ALDC</strain>
    </source>
</reference>
<dbReference type="OrthoDB" id="9778595at2"/>
<dbReference type="AlphaFoldDB" id="A0A4V1ERT4"/>
<feature type="binding site" evidence="11">
    <location>
        <position position="187"/>
    </location>
    <ligand>
        <name>Mg(2+)</name>
        <dbReference type="ChEBI" id="CHEBI:18420"/>
    </ligand>
</feature>
<keyword evidence="12" id="KW-0472">Membrane</keyword>
<evidence type="ECO:0000313" key="14">
    <source>
        <dbReference type="Proteomes" id="UP000298602"/>
    </source>
</evidence>
<evidence type="ECO:0000256" key="10">
    <source>
        <dbReference type="PIRNR" id="PIRNR006268"/>
    </source>
</evidence>
<dbReference type="PIRSF" id="PIRSF006268">
    <property type="entry name" value="ApbE"/>
    <property type="match status" value="1"/>
</dbReference>
<evidence type="ECO:0000313" key="13">
    <source>
        <dbReference type="EMBL" id="QCQ22751.1"/>
    </source>
</evidence>
<dbReference type="GO" id="GO:0005886">
    <property type="term" value="C:plasma membrane"/>
    <property type="evidence" value="ECO:0007669"/>
    <property type="project" value="UniProtKB-SubCell"/>
</dbReference>
<evidence type="ECO:0000256" key="6">
    <source>
        <dbReference type="ARBA" id="ARBA00022827"/>
    </source>
</evidence>
<evidence type="ECO:0000256" key="4">
    <source>
        <dbReference type="ARBA" id="ARBA00022679"/>
    </source>
</evidence>
<keyword evidence="12" id="KW-1003">Cell membrane</keyword>
<dbReference type="PANTHER" id="PTHR30040:SF2">
    <property type="entry name" value="FAD:PROTEIN FMN TRANSFERASE"/>
    <property type="match status" value="1"/>
</dbReference>
<dbReference type="PANTHER" id="PTHR30040">
    <property type="entry name" value="THIAMINE BIOSYNTHESIS LIPOPROTEIN APBE"/>
    <property type="match status" value="1"/>
</dbReference>
<keyword evidence="12" id="KW-0997">Cell inner membrane</keyword>
<dbReference type="PROSITE" id="PS51257">
    <property type="entry name" value="PROKAR_LIPOPROTEIN"/>
    <property type="match status" value="1"/>
</dbReference>
<reference evidence="13 14" key="1">
    <citation type="submission" date="2019-05" db="EMBL/GenBank/DDBJ databases">
        <title>The Complete Genome Sequence of the n-alkane-degrading Desulfoglaeba alkanexedens ALDC reveals multiple alkylsuccinate synthase gene clusters.</title>
        <authorList>
            <person name="Callaghan A.V."/>
            <person name="Davidova I.A."/>
            <person name="Duncan K.E."/>
            <person name="Morris B."/>
            <person name="McInerney M.J."/>
        </authorList>
    </citation>
    <scope>NUCLEOTIDE SEQUENCE [LARGE SCALE GENOMIC DNA]</scope>
    <source>
        <strain evidence="13 14">ALDC</strain>
    </source>
</reference>
<evidence type="ECO:0000256" key="9">
    <source>
        <dbReference type="ARBA" id="ARBA00048540"/>
    </source>
</evidence>
<keyword evidence="7 10" id="KW-0460">Magnesium</keyword>
<evidence type="ECO:0000256" key="3">
    <source>
        <dbReference type="ARBA" id="ARBA00022630"/>
    </source>
</evidence>
<comment type="cofactor">
    <cofactor evidence="11">
        <name>Mg(2+)</name>
        <dbReference type="ChEBI" id="CHEBI:18420"/>
    </cofactor>
    <cofactor evidence="11">
        <name>Mn(2+)</name>
        <dbReference type="ChEBI" id="CHEBI:29035"/>
    </cofactor>
    <text evidence="11">Magnesium. Can also use manganese.</text>
</comment>
<accession>A0A4V1ERT4</accession>
<gene>
    <name evidence="13" type="ORF">FDQ92_11540</name>
</gene>
<dbReference type="Proteomes" id="UP000298602">
    <property type="component" value="Chromosome"/>
</dbReference>
<keyword evidence="14" id="KW-1185">Reference proteome</keyword>
<dbReference type="Pfam" id="PF02424">
    <property type="entry name" value="ApbE"/>
    <property type="match status" value="1"/>
</dbReference>
<comment type="similarity">
    <text evidence="10 12">Belongs to the ApbE family.</text>
</comment>
<dbReference type="EMBL" id="CP040098">
    <property type="protein sequence ID" value="QCQ22751.1"/>
    <property type="molecule type" value="Genomic_DNA"/>
</dbReference>
<evidence type="ECO:0000256" key="8">
    <source>
        <dbReference type="ARBA" id="ARBA00031306"/>
    </source>
</evidence>
<comment type="subcellular location">
    <subcellularLocation>
        <location evidence="12">Cell inner membrane</location>
        <topology evidence="12">Lipid-anchor</topology>
        <orientation evidence="12">Periplasmic side</orientation>
    </subcellularLocation>
</comment>
<protein>
    <recommendedName>
        <fullName evidence="2 10">FAD:protein FMN transferase</fullName>
        <ecNumber evidence="1 10">2.7.1.180</ecNumber>
    </recommendedName>
    <alternativeName>
        <fullName evidence="8 10">Flavin transferase</fullName>
    </alternativeName>
</protein>
<dbReference type="EC" id="2.7.1.180" evidence="1 10"/>
<feature type="binding site" evidence="11">
    <location>
        <position position="303"/>
    </location>
    <ligand>
        <name>Mg(2+)</name>
        <dbReference type="ChEBI" id="CHEBI:18420"/>
    </ligand>
</feature>
<keyword evidence="5 10" id="KW-0479">Metal-binding</keyword>
<keyword evidence="3 10" id="KW-0285">Flavoprotein</keyword>
<evidence type="ECO:0000256" key="12">
    <source>
        <dbReference type="RuleBase" id="RU363002"/>
    </source>
</evidence>
<dbReference type="KEGG" id="dax:FDQ92_11540"/>
<dbReference type="GO" id="GO:0016740">
    <property type="term" value="F:transferase activity"/>
    <property type="evidence" value="ECO:0007669"/>
    <property type="project" value="UniProtKB-UniRule"/>
</dbReference>
<evidence type="ECO:0000256" key="1">
    <source>
        <dbReference type="ARBA" id="ARBA00011955"/>
    </source>
</evidence>
<dbReference type="SUPFAM" id="SSF143631">
    <property type="entry name" value="ApbE-like"/>
    <property type="match status" value="1"/>
</dbReference>
<evidence type="ECO:0000256" key="2">
    <source>
        <dbReference type="ARBA" id="ARBA00016337"/>
    </source>
</evidence>
<comment type="catalytic activity">
    <reaction evidence="9 10 12">
        <text>L-threonyl-[protein] + FAD = FMN-L-threonyl-[protein] + AMP + H(+)</text>
        <dbReference type="Rhea" id="RHEA:36847"/>
        <dbReference type="Rhea" id="RHEA-COMP:11060"/>
        <dbReference type="Rhea" id="RHEA-COMP:11061"/>
        <dbReference type="ChEBI" id="CHEBI:15378"/>
        <dbReference type="ChEBI" id="CHEBI:30013"/>
        <dbReference type="ChEBI" id="CHEBI:57692"/>
        <dbReference type="ChEBI" id="CHEBI:74257"/>
        <dbReference type="ChEBI" id="CHEBI:456215"/>
        <dbReference type="EC" id="2.7.1.180"/>
    </reaction>
</comment>
<proteinExistence type="inferred from homology"/>
<dbReference type="InterPro" id="IPR024932">
    <property type="entry name" value="ApbE"/>
</dbReference>
<dbReference type="Gene3D" id="3.10.520.10">
    <property type="entry name" value="ApbE-like domains"/>
    <property type="match status" value="1"/>
</dbReference>
<keyword evidence="12" id="KW-0449">Lipoprotein</keyword>
<dbReference type="RefSeq" id="WP_137425035.1">
    <property type="nucleotide sequence ID" value="NZ_CP040098.1"/>
</dbReference>
<sequence length="360" mass="39124">MVRLVSAFRFPRRFALPAGFTAAALAVLFAFAGCFVRETVFRNTRPLMGTLVEIAVVQRDEARAYAALRDAFSEMERIEGVMSAHREDSELSRLNREGYPGPVAVSPELFEIVQKGIEWSRNTQGAFDISVGPLLKLWPLYRAEKILPTDDAVAEALQAVGWQKVLLDSGGQTIGFRVPGMALDLGGIAKGYAIDRAVQELREAGIRSALVNAGGDLYAMGRKPDGSAWRVGVQHPRRKGELIAVLEAQDVAVVTSGDYERYFLKDGRRYSHIVDPRTGFTARGTASVTVVGPNATDADALATGVLVLGPEEGLRLVETLPGFEVAILSEAAEGSGLKFTASSGFRRYFRVDEAFDDRVP</sequence>
<keyword evidence="4 10" id="KW-0808">Transferase</keyword>
<name>A0A4V1ERT4_9BACT</name>
<dbReference type="GO" id="GO:0046872">
    <property type="term" value="F:metal ion binding"/>
    <property type="evidence" value="ECO:0007669"/>
    <property type="project" value="UniProtKB-UniRule"/>
</dbReference>
<dbReference type="InterPro" id="IPR003374">
    <property type="entry name" value="ApbE-like_sf"/>
</dbReference>